<protein>
    <submittedName>
        <fullName evidence="4">WxL domain-containing protein</fullName>
    </submittedName>
</protein>
<organism evidence="4 6">
    <name type="scientific">Vagococcus xieshaowenii</name>
    <dbReference type="NCBI Taxonomy" id="2562451"/>
    <lineage>
        <taxon>Bacteria</taxon>
        <taxon>Bacillati</taxon>
        <taxon>Bacillota</taxon>
        <taxon>Bacilli</taxon>
        <taxon>Lactobacillales</taxon>
        <taxon>Enterococcaceae</taxon>
        <taxon>Vagococcus</taxon>
    </lineage>
</organism>
<evidence type="ECO:0000313" key="4">
    <source>
        <dbReference type="EMBL" id="TFZ39237.1"/>
    </source>
</evidence>
<keyword evidence="5" id="KW-1185">Reference proteome</keyword>
<feature type="chain" id="PRO_5042619865" evidence="1">
    <location>
        <begin position="22"/>
        <end position="253"/>
    </location>
</feature>
<proteinExistence type="predicted"/>
<evidence type="ECO:0000256" key="1">
    <source>
        <dbReference type="SAM" id="SignalP"/>
    </source>
</evidence>
<dbReference type="Proteomes" id="UP000297725">
    <property type="component" value="Unassembled WGS sequence"/>
</dbReference>
<dbReference type="RefSeq" id="WP_135255227.1">
    <property type="nucleotide sequence ID" value="NZ_CP038865.1"/>
</dbReference>
<reference evidence="4 6" key="1">
    <citation type="submission" date="2019-03" db="EMBL/GenBank/DDBJ databases">
        <title>Vagococcus sp. was isolated fron gut of Carduelis flavirostris.</title>
        <authorList>
            <person name="Ge Y."/>
        </authorList>
    </citation>
    <scope>NUCLEOTIDE SEQUENCE [LARGE SCALE GENOMIC DNA]</scope>
    <source>
        <strain evidence="4 6">CF-210</strain>
    </source>
</reference>
<dbReference type="EMBL" id="CP038865">
    <property type="protein sequence ID" value="QCA28951.1"/>
    <property type="molecule type" value="Genomic_DNA"/>
</dbReference>
<keyword evidence="1" id="KW-0732">Signal</keyword>
<dbReference type="EMBL" id="SRHU01000037">
    <property type="protein sequence ID" value="TFZ39237.1"/>
    <property type="molecule type" value="Genomic_DNA"/>
</dbReference>
<dbReference type="Proteomes" id="UP000296883">
    <property type="component" value="Chromosome"/>
</dbReference>
<feature type="domain" description="WxL" evidence="2">
    <location>
        <begin position="22"/>
        <end position="251"/>
    </location>
</feature>
<gene>
    <name evidence="4" type="ORF">E4031_09530</name>
    <name evidence="3" type="ORF">E4Z98_06335</name>
</gene>
<sequence>MLKTNLLFVLTLLLIPSSSLAEEKSYSSKGQIDFVQGDDVVSPIDPENPDPDHSVVPWDPTNPDGHANIGTQGPLSIDYVSSFDFGANEISNQDTIYYANPQYYFNEDGTQKSEAIKKPNYVQISDFRGNNSGWCLTVKQSKQFTNNKTKNSMLIGAQVSLLNSQATSYIEEEDQIPEVNDIKLEPGETRIVMKANSGQGTNTWINSWNPIEILEDGVVKNTGIQLFIPGATPKDSVKYTTEFIWTLSDIPFE</sequence>
<reference evidence="3 5" key="2">
    <citation type="journal article" date="2020" name="Int. J. Syst. Evol. Microbiol.">
        <title>Vagococcus xieshaowenii sp. nov., isolated from snow finch (Montifringilla taczanowskii) cloacal content.</title>
        <authorList>
            <person name="Ge Y."/>
            <person name="Yang J."/>
            <person name="Lai X.H."/>
            <person name="Zhang G."/>
            <person name="Jin D."/>
            <person name="Lu S."/>
            <person name="Wang B."/>
            <person name="Huang Y."/>
            <person name="Huang Y."/>
            <person name="Ren Z."/>
            <person name="Zhang X."/>
            <person name="Xu J."/>
        </authorList>
    </citation>
    <scope>NUCLEOTIDE SEQUENCE [LARGE SCALE GENOMIC DNA]</scope>
    <source>
        <strain evidence="3">Personal::cf-49</strain>
        <strain evidence="5">personal::cf-49</strain>
    </source>
</reference>
<accession>A0AAJ5ED62</accession>
<feature type="signal peptide" evidence="1">
    <location>
        <begin position="1"/>
        <end position="21"/>
    </location>
</feature>
<name>A0AAJ5ED62_9ENTE</name>
<evidence type="ECO:0000313" key="5">
    <source>
        <dbReference type="Proteomes" id="UP000296883"/>
    </source>
</evidence>
<dbReference type="Pfam" id="PF13731">
    <property type="entry name" value="WxL"/>
    <property type="match status" value="1"/>
</dbReference>
<evidence type="ECO:0000313" key="6">
    <source>
        <dbReference type="Proteomes" id="UP000297725"/>
    </source>
</evidence>
<evidence type="ECO:0000259" key="2">
    <source>
        <dbReference type="Pfam" id="PF13731"/>
    </source>
</evidence>
<dbReference type="AlphaFoldDB" id="A0AAJ5ED62"/>
<dbReference type="InterPro" id="IPR027994">
    <property type="entry name" value="WxL_dom"/>
</dbReference>
<evidence type="ECO:0000313" key="3">
    <source>
        <dbReference type="EMBL" id="QCA28951.1"/>
    </source>
</evidence>